<keyword evidence="4 7" id="KW-1133">Transmembrane helix</keyword>
<gene>
    <name evidence="9" type="ORF">CRV04_07560</name>
</gene>
<evidence type="ECO:0000256" key="6">
    <source>
        <dbReference type="RuleBase" id="RU004057"/>
    </source>
</evidence>
<dbReference type="AlphaFoldDB" id="A0A4Q0XPL1"/>
<feature type="domain" description="MotA/TolQ/ExbB proton channel" evidence="8">
    <location>
        <begin position="321"/>
        <end position="425"/>
    </location>
</feature>
<evidence type="ECO:0000256" key="7">
    <source>
        <dbReference type="SAM" id="Phobius"/>
    </source>
</evidence>
<dbReference type="OrthoDB" id="4045at2"/>
<sequence>MKLVVGLLLSVYSLFALNLETLLGSVEASSKQEIVQESKRLQEFIDNKQKQKQLLIQTKEALKRENQITKELKVVIEKNEKILAKKEAELAVKVGDLGEMFGSVRQTSSDFLTNYKRAFTASQFPQKEAIFDKFSDSKKLPTIEELTLFWHTMLDEIVQSGKVSQYPAQVVMQSGEKVEQTVTRVGQFAAFSDGNFLQYSSDIDALVELSTQPASSFQGGAEDFEQSSDEVLNVLVDPTRGTLFEMLGNNPTIMDRINQGGIIGYIILLLGGLGIAFAGYKMVMLNILDKAIKKQLKDVTKYSVDNPLGKIASVFYNNLKDSITDLEIKIGEAILKETNHIKKGQSFVKLLAAVTPLLGLLGTVTGMIATFQAITLFGTGDPKLMAGGISTALITTVLGLVTAIPLLFAYTYIASKSEEMVSILEEQSIGMLAKNLKQND</sequence>
<name>A0A4Q0XPL1_9BACT</name>
<keyword evidence="3 7" id="KW-0812">Transmembrane</keyword>
<feature type="transmembrane region" description="Helical" evidence="7">
    <location>
        <begin position="389"/>
        <end position="413"/>
    </location>
</feature>
<evidence type="ECO:0000256" key="5">
    <source>
        <dbReference type="ARBA" id="ARBA00023136"/>
    </source>
</evidence>
<feature type="transmembrane region" description="Helical" evidence="7">
    <location>
        <begin position="262"/>
        <end position="288"/>
    </location>
</feature>
<keyword evidence="6" id="KW-0653">Protein transport</keyword>
<dbReference type="EMBL" id="PDKN01000004">
    <property type="protein sequence ID" value="RXJ57659.1"/>
    <property type="molecule type" value="Genomic_DNA"/>
</dbReference>
<comment type="subcellular location">
    <subcellularLocation>
        <location evidence="1">Cell inner membrane</location>
        <topology evidence="1">Multi-pass membrane protein</topology>
    </subcellularLocation>
    <subcellularLocation>
        <location evidence="6">Membrane</location>
        <topology evidence="6">Multi-pass membrane protein</topology>
    </subcellularLocation>
</comment>
<reference evidence="9 10" key="1">
    <citation type="submission" date="2017-10" db="EMBL/GenBank/DDBJ databases">
        <title>Genomics of the genus Arcobacter.</title>
        <authorList>
            <person name="Perez-Cataluna A."/>
            <person name="Figueras M.J."/>
        </authorList>
    </citation>
    <scope>NUCLEOTIDE SEQUENCE [LARGE SCALE GENOMIC DNA]</scope>
    <source>
        <strain evidence="9 10">CECT 8987</strain>
    </source>
</reference>
<keyword evidence="6" id="KW-0813">Transport</keyword>
<dbReference type="GO" id="GO:0005886">
    <property type="term" value="C:plasma membrane"/>
    <property type="evidence" value="ECO:0007669"/>
    <property type="project" value="UniProtKB-SubCell"/>
</dbReference>
<evidence type="ECO:0000259" key="8">
    <source>
        <dbReference type="Pfam" id="PF01618"/>
    </source>
</evidence>
<dbReference type="PANTHER" id="PTHR30625">
    <property type="entry name" value="PROTEIN TOLQ"/>
    <property type="match status" value="1"/>
</dbReference>
<feature type="transmembrane region" description="Helical" evidence="7">
    <location>
        <begin position="350"/>
        <end position="377"/>
    </location>
</feature>
<dbReference type="GO" id="GO:0017038">
    <property type="term" value="P:protein import"/>
    <property type="evidence" value="ECO:0007669"/>
    <property type="project" value="TreeGrafter"/>
</dbReference>
<organism evidence="9 10">
    <name type="scientific">Candidatus Marinarcus aquaticus</name>
    <dbReference type="NCBI Taxonomy" id="2044504"/>
    <lineage>
        <taxon>Bacteria</taxon>
        <taxon>Pseudomonadati</taxon>
        <taxon>Campylobacterota</taxon>
        <taxon>Epsilonproteobacteria</taxon>
        <taxon>Campylobacterales</taxon>
        <taxon>Arcobacteraceae</taxon>
        <taxon>Candidatus Marinarcus</taxon>
    </lineage>
</organism>
<evidence type="ECO:0000313" key="10">
    <source>
        <dbReference type="Proteomes" id="UP000290657"/>
    </source>
</evidence>
<evidence type="ECO:0000256" key="1">
    <source>
        <dbReference type="ARBA" id="ARBA00004429"/>
    </source>
</evidence>
<keyword evidence="5 7" id="KW-0472">Membrane</keyword>
<evidence type="ECO:0000313" key="9">
    <source>
        <dbReference type="EMBL" id="RXJ57659.1"/>
    </source>
</evidence>
<evidence type="ECO:0000256" key="2">
    <source>
        <dbReference type="ARBA" id="ARBA00022475"/>
    </source>
</evidence>
<dbReference type="RefSeq" id="WP_128996231.1">
    <property type="nucleotide sequence ID" value="NZ_PDKN01000004.1"/>
</dbReference>
<dbReference type="Proteomes" id="UP000290657">
    <property type="component" value="Unassembled WGS sequence"/>
</dbReference>
<evidence type="ECO:0000256" key="4">
    <source>
        <dbReference type="ARBA" id="ARBA00022989"/>
    </source>
</evidence>
<dbReference type="PIRSF" id="PIRSF037714">
    <property type="entry name" value="TolR"/>
    <property type="match status" value="1"/>
</dbReference>
<dbReference type="InterPro" id="IPR002898">
    <property type="entry name" value="MotA_ExbB_proton_chnl"/>
</dbReference>
<accession>A0A4Q0XPL1</accession>
<evidence type="ECO:0000256" key="3">
    <source>
        <dbReference type="ARBA" id="ARBA00022692"/>
    </source>
</evidence>
<dbReference type="PANTHER" id="PTHR30625:SF11">
    <property type="entry name" value="MOTA_TOLQ_EXBB PROTON CHANNEL DOMAIN-CONTAINING PROTEIN"/>
    <property type="match status" value="1"/>
</dbReference>
<dbReference type="InterPro" id="IPR050790">
    <property type="entry name" value="ExbB/TolQ_transport"/>
</dbReference>
<dbReference type="InterPro" id="IPR017270">
    <property type="entry name" value="MotA/TolQ/ExbB-rel"/>
</dbReference>
<dbReference type="Pfam" id="PF01618">
    <property type="entry name" value="MotA_ExbB"/>
    <property type="match status" value="1"/>
</dbReference>
<comment type="caution">
    <text evidence="9">The sequence shown here is derived from an EMBL/GenBank/DDBJ whole genome shotgun (WGS) entry which is preliminary data.</text>
</comment>
<proteinExistence type="inferred from homology"/>
<protein>
    <recommendedName>
        <fullName evidence="8">MotA/TolQ/ExbB proton channel domain-containing protein</fullName>
    </recommendedName>
</protein>
<keyword evidence="10" id="KW-1185">Reference proteome</keyword>
<keyword evidence="2" id="KW-1003">Cell membrane</keyword>
<comment type="similarity">
    <text evidence="6">Belongs to the exbB/tolQ family.</text>
</comment>